<keyword evidence="6 8" id="KW-1133">Transmembrane helix</keyword>
<comment type="similarity">
    <text evidence="2 8">Belongs to the 4-toluene sulfonate uptake permease (TSUP) (TC 2.A.102) family.</text>
</comment>
<accession>A0A511D0B7</accession>
<feature type="transmembrane region" description="Helical" evidence="8">
    <location>
        <begin position="208"/>
        <end position="227"/>
    </location>
</feature>
<feature type="signal peptide" evidence="9">
    <location>
        <begin position="1"/>
        <end position="24"/>
    </location>
</feature>
<feature type="transmembrane region" description="Helical" evidence="8">
    <location>
        <begin position="77"/>
        <end position="97"/>
    </location>
</feature>
<evidence type="ECO:0000256" key="2">
    <source>
        <dbReference type="ARBA" id="ARBA00009142"/>
    </source>
</evidence>
<evidence type="ECO:0000256" key="8">
    <source>
        <dbReference type="RuleBase" id="RU363041"/>
    </source>
</evidence>
<keyword evidence="11" id="KW-1185">Reference proteome</keyword>
<keyword evidence="5 8" id="KW-0812">Transmembrane</keyword>
<dbReference type="Pfam" id="PF01925">
    <property type="entry name" value="TauE"/>
    <property type="match status" value="1"/>
</dbReference>
<sequence>MAGMTPLQALLVALAGLGAGAVNAAVGSGTLITFPMLLAVGFPPVVANVSNNIGLVPGSVAGVFGYRRELRGQRSRLGLLCGASGIGGLAGAGLLLALPTRTFAAAVPALIGLAVVLVLAQPLVARRVGAHGPPEREPRWLTAGVTASGIYGGYFGAAQGVILLGLMGVALPQDLQRINALKNAMALTVNLVAGVVFALFANRIDWTAALLIAAGAVVGGRLGAALTRRLPPTAFRLLIAAVGLAAMTTLVVR</sequence>
<dbReference type="GO" id="GO:0005886">
    <property type="term" value="C:plasma membrane"/>
    <property type="evidence" value="ECO:0007669"/>
    <property type="project" value="UniProtKB-SubCell"/>
</dbReference>
<evidence type="ECO:0000313" key="11">
    <source>
        <dbReference type="Proteomes" id="UP000321328"/>
    </source>
</evidence>
<gene>
    <name evidence="10" type="ORF">PA7_20530</name>
</gene>
<evidence type="ECO:0000256" key="1">
    <source>
        <dbReference type="ARBA" id="ARBA00004651"/>
    </source>
</evidence>
<evidence type="ECO:0000256" key="7">
    <source>
        <dbReference type="ARBA" id="ARBA00023136"/>
    </source>
</evidence>
<keyword evidence="9" id="KW-0732">Signal</keyword>
<dbReference type="Proteomes" id="UP000321328">
    <property type="component" value="Unassembled WGS sequence"/>
</dbReference>
<feature type="transmembrane region" description="Helical" evidence="8">
    <location>
        <begin position="145"/>
        <end position="171"/>
    </location>
</feature>
<reference evidence="10 11" key="1">
    <citation type="submission" date="2019-07" db="EMBL/GenBank/DDBJ databases">
        <title>Whole genome shotgun sequence of Pseudonocardia asaccharolytica NBRC 16224.</title>
        <authorList>
            <person name="Hosoyama A."/>
            <person name="Uohara A."/>
            <person name="Ohji S."/>
            <person name="Ichikawa N."/>
        </authorList>
    </citation>
    <scope>NUCLEOTIDE SEQUENCE [LARGE SCALE GENOMIC DNA]</scope>
    <source>
        <strain evidence="10 11">NBRC 16224</strain>
    </source>
</reference>
<evidence type="ECO:0000256" key="6">
    <source>
        <dbReference type="ARBA" id="ARBA00022989"/>
    </source>
</evidence>
<feature type="transmembrane region" description="Helical" evidence="8">
    <location>
        <begin position="34"/>
        <end position="56"/>
    </location>
</feature>
<proteinExistence type="inferred from homology"/>
<evidence type="ECO:0000256" key="4">
    <source>
        <dbReference type="ARBA" id="ARBA00022475"/>
    </source>
</evidence>
<keyword evidence="3" id="KW-0813">Transport</keyword>
<evidence type="ECO:0000313" key="10">
    <source>
        <dbReference type="EMBL" id="GEL18216.1"/>
    </source>
</evidence>
<feature type="transmembrane region" description="Helical" evidence="8">
    <location>
        <begin position="183"/>
        <end position="201"/>
    </location>
</feature>
<comment type="subcellular location">
    <subcellularLocation>
        <location evidence="1 8">Cell membrane</location>
        <topology evidence="1 8">Multi-pass membrane protein</topology>
    </subcellularLocation>
</comment>
<keyword evidence="4 8" id="KW-1003">Cell membrane</keyword>
<dbReference type="InterPro" id="IPR002781">
    <property type="entry name" value="TM_pro_TauE-like"/>
</dbReference>
<feature type="transmembrane region" description="Helical" evidence="8">
    <location>
        <begin position="233"/>
        <end position="252"/>
    </location>
</feature>
<dbReference type="STRING" id="1123024.GCA_000423625_03894"/>
<keyword evidence="7 8" id="KW-0472">Membrane</keyword>
<evidence type="ECO:0000256" key="9">
    <source>
        <dbReference type="SAM" id="SignalP"/>
    </source>
</evidence>
<dbReference type="InterPro" id="IPR052017">
    <property type="entry name" value="TSUP"/>
</dbReference>
<dbReference type="EMBL" id="BJVI01000017">
    <property type="protein sequence ID" value="GEL18216.1"/>
    <property type="molecule type" value="Genomic_DNA"/>
</dbReference>
<dbReference type="AlphaFoldDB" id="A0A511D0B7"/>
<dbReference type="PANTHER" id="PTHR30269">
    <property type="entry name" value="TRANSMEMBRANE PROTEIN YFCA"/>
    <property type="match status" value="1"/>
</dbReference>
<feature type="transmembrane region" description="Helical" evidence="8">
    <location>
        <begin position="103"/>
        <end position="124"/>
    </location>
</feature>
<name>A0A511D0B7_9PSEU</name>
<organism evidence="10 11">
    <name type="scientific">Pseudonocardia asaccharolytica DSM 44247 = NBRC 16224</name>
    <dbReference type="NCBI Taxonomy" id="1123024"/>
    <lineage>
        <taxon>Bacteria</taxon>
        <taxon>Bacillati</taxon>
        <taxon>Actinomycetota</taxon>
        <taxon>Actinomycetes</taxon>
        <taxon>Pseudonocardiales</taxon>
        <taxon>Pseudonocardiaceae</taxon>
        <taxon>Pseudonocardia</taxon>
    </lineage>
</organism>
<comment type="caution">
    <text evidence="10">The sequence shown here is derived from an EMBL/GenBank/DDBJ whole genome shotgun (WGS) entry which is preliminary data.</text>
</comment>
<evidence type="ECO:0000256" key="5">
    <source>
        <dbReference type="ARBA" id="ARBA00022692"/>
    </source>
</evidence>
<dbReference type="PANTHER" id="PTHR30269:SF0">
    <property type="entry name" value="MEMBRANE TRANSPORTER PROTEIN YFCA-RELATED"/>
    <property type="match status" value="1"/>
</dbReference>
<protein>
    <recommendedName>
        <fullName evidence="8">Probable membrane transporter protein</fullName>
    </recommendedName>
</protein>
<evidence type="ECO:0000256" key="3">
    <source>
        <dbReference type="ARBA" id="ARBA00022448"/>
    </source>
</evidence>
<feature type="chain" id="PRO_5039431067" description="Probable membrane transporter protein" evidence="9">
    <location>
        <begin position="25"/>
        <end position="253"/>
    </location>
</feature>